<evidence type="ECO:0008006" key="9">
    <source>
        <dbReference type="Google" id="ProtNLM"/>
    </source>
</evidence>
<dbReference type="EMBL" id="BONY01000008">
    <property type="protein sequence ID" value="GIH03514.1"/>
    <property type="molecule type" value="Genomic_DNA"/>
</dbReference>
<name>A0A8J3Q4Y2_9ACTN</name>
<evidence type="ECO:0000256" key="2">
    <source>
        <dbReference type="ARBA" id="ARBA00022737"/>
    </source>
</evidence>
<feature type="compositionally biased region" description="Low complexity" evidence="4">
    <location>
        <begin position="2079"/>
        <end position="2090"/>
    </location>
</feature>
<feature type="region of interest" description="Disordered" evidence="4">
    <location>
        <begin position="3389"/>
        <end position="3474"/>
    </location>
</feature>
<keyword evidence="3" id="KW-1015">Disulfide bond</keyword>
<organism evidence="7 8">
    <name type="scientific">Rhizocola hellebori</name>
    <dbReference type="NCBI Taxonomy" id="1392758"/>
    <lineage>
        <taxon>Bacteria</taxon>
        <taxon>Bacillati</taxon>
        <taxon>Actinomycetota</taxon>
        <taxon>Actinomycetes</taxon>
        <taxon>Micromonosporales</taxon>
        <taxon>Micromonosporaceae</taxon>
        <taxon>Rhizocola</taxon>
    </lineage>
</organism>
<dbReference type="NCBIfam" id="TIGR01443">
    <property type="entry name" value="intein_Cterm"/>
    <property type="match status" value="1"/>
</dbReference>
<dbReference type="CDD" id="cd00110">
    <property type="entry name" value="LamG"/>
    <property type="match status" value="1"/>
</dbReference>
<dbReference type="Gene3D" id="2.180.10.10">
    <property type="entry name" value="RHS repeat-associated core"/>
    <property type="match status" value="6"/>
</dbReference>
<feature type="compositionally biased region" description="Polar residues" evidence="4">
    <location>
        <begin position="119"/>
        <end position="128"/>
    </location>
</feature>
<dbReference type="Pfam" id="PF20148">
    <property type="entry name" value="DUF6531"/>
    <property type="match status" value="1"/>
</dbReference>
<comment type="caution">
    <text evidence="7">The sequence shown here is derived from an EMBL/GenBank/DDBJ whole genome shotgun (WGS) entry which is preliminary data.</text>
</comment>
<keyword evidence="2" id="KW-0677">Repeat</keyword>
<dbReference type="InterPro" id="IPR050708">
    <property type="entry name" value="T6SS_VgrG/RHS"/>
</dbReference>
<dbReference type="Gene3D" id="2.170.16.10">
    <property type="entry name" value="Hedgehog/Intein (Hint) domain"/>
    <property type="match status" value="1"/>
</dbReference>
<feature type="domain" description="LamG-like jellyroll fold" evidence="6">
    <location>
        <begin position="2219"/>
        <end position="2356"/>
    </location>
</feature>
<accession>A0A8J3Q4Y2</accession>
<dbReference type="CDD" id="cd00081">
    <property type="entry name" value="Hint"/>
    <property type="match status" value="1"/>
</dbReference>
<feature type="compositionally biased region" description="Gly residues" evidence="4">
    <location>
        <begin position="3436"/>
        <end position="3453"/>
    </location>
</feature>
<dbReference type="Gene3D" id="2.60.120.200">
    <property type="match status" value="4"/>
</dbReference>
<dbReference type="InterPro" id="IPR036844">
    <property type="entry name" value="Hint_dom_sf"/>
</dbReference>
<dbReference type="Proteomes" id="UP000612899">
    <property type="component" value="Unassembled WGS sequence"/>
</dbReference>
<feature type="compositionally biased region" description="Polar residues" evidence="4">
    <location>
        <begin position="452"/>
        <end position="467"/>
    </location>
</feature>
<dbReference type="Pfam" id="PF13385">
    <property type="entry name" value="Laminin_G_3"/>
    <property type="match status" value="4"/>
</dbReference>
<dbReference type="SUPFAM" id="SSF49899">
    <property type="entry name" value="Concanavalin A-like lectins/glucanases"/>
    <property type="match status" value="4"/>
</dbReference>
<feature type="region of interest" description="Disordered" evidence="4">
    <location>
        <begin position="3175"/>
        <end position="3197"/>
    </location>
</feature>
<dbReference type="SUPFAM" id="SSF51294">
    <property type="entry name" value="Hedgehog/intein (Hint) domain"/>
    <property type="match status" value="1"/>
</dbReference>
<dbReference type="InterPro" id="IPR006530">
    <property type="entry name" value="YD"/>
</dbReference>
<keyword evidence="1" id="KW-0732">Signal</keyword>
<dbReference type="PANTHER" id="PTHR32305">
    <property type="match status" value="1"/>
</dbReference>
<evidence type="ECO:0000256" key="4">
    <source>
        <dbReference type="SAM" id="MobiDB-lite"/>
    </source>
</evidence>
<feature type="compositionally biased region" description="Basic and acidic residues" evidence="4">
    <location>
        <begin position="3392"/>
        <end position="3429"/>
    </location>
</feature>
<dbReference type="Pfam" id="PF07591">
    <property type="entry name" value="PT-HINT"/>
    <property type="match status" value="1"/>
</dbReference>
<feature type="domain" description="Laminin G" evidence="5">
    <location>
        <begin position="980"/>
        <end position="1118"/>
    </location>
</feature>
<dbReference type="InterPro" id="IPR013320">
    <property type="entry name" value="ConA-like_dom_sf"/>
</dbReference>
<evidence type="ECO:0000256" key="3">
    <source>
        <dbReference type="ARBA" id="ARBA00023157"/>
    </source>
</evidence>
<feature type="domain" description="Laminin G" evidence="5">
    <location>
        <begin position="1216"/>
        <end position="1357"/>
    </location>
</feature>
<feature type="compositionally biased region" description="Polar residues" evidence="4">
    <location>
        <begin position="3175"/>
        <end position="3194"/>
    </location>
</feature>
<feature type="compositionally biased region" description="Basic and acidic residues" evidence="4">
    <location>
        <begin position="2091"/>
        <end position="2103"/>
    </location>
</feature>
<feature type="compositionally biased region" description="Gly residues" evidence="4">
    <location>
        <begin position="80"/>
        <end position="90"/>
    </location>
</feature>
<reference evidence="7" key="1">
    <citation type="submission" date="2021-01" db="EMBL/GenBank/DDBJ databases">
        <title>Whole genome shotgun sequence of Rhizocola hellebori NBRC 109834.</title>
        <authorList>
            <person name="Komaki H."/>
            <person name="Tamura T."/>
        </authorList>
    </citation>
    <scope>NUCLEOTIDE SEQUENCE</scope>
    <source>
        <strain evidence="7">NBRC 109834</strain>
    </source>
</reference>
<dbReference type="InterPro" id="IPR045351">
    <property type="entry name" value="DUF6531"/>
</dbReference>
<feature type="domain" description="Laminin G" evidence="5">
    <location>
        <begin position="1500"/>
        <end position="1638"/>
    </location>
</feature>
<sequence>MKLRGVGFVVAVVLGLTVAVPLGQPMPEPGRFPLAGLWEALTTRPAWSMDRTTPATPKQERGGPTDVASLISGDKTTAAGGSGRPRGKGTGELADFAQLQAAPPKQSVTGSEIRGFEPATSQRSLTEATRNSDLFRNTDGTTTRRISAKPVNFKASDGSWRSFDATLVPDGDRWRTKSSEVQVSLAGSHTSSAELAILTLPGGQELAYDLRGAARVDPVVSGSTAKYLGVMPGLDIELSANSATNKETLILHSKEVANSWVFPLRLKGLRASIEKNGSVVLRDDKDAVVARIPRGWMQDSKFLTHEGDFVKSDAVTYELIDGGTALKVTADRKWLDDPARVYPVRVDPTTTFYTDGDVFVDPDPSTGASAQNGSSLAIGWDGDYVGSPSQRDVKYSYIHFDDFPQVVNGMRVQSATLKLFHTWSPAGMCDQHRPFTVHMVTQPWSAPELEDSSTLPGQTSPISTGTITDHYPACTNSGGNRSVGKWAYVSIDDLRPLNAWAHGASFYGIALQADGTDHAAFKRFTSENYAGSCAGEDCQPQLIVTYAADTRAHVDDVFPASGYSSPTLTPDLTASASDAEGDPVQYQFRIYDSGNVERGNSGLVSSSSWTVPPGVLEWGKSYLWTVVAGSAGIFSDASAQVITAVPPQPIITSKLSQNGRRGIEPSIGNYTTIATDAEVTTVGPALKVERFYNSRDPRAGAFGSGWSSLLDAKIAYGPVDAGGTNLQWVTVTYPDGQDVVFGRRADGTYAPPPGRYATLRDKGSGVFELVDKQGLKLTFMTSPQGLFTSANPLLSAIEDPQGRALLLSYGSVATGVYKTVTLQSKFYQYDAAGTRINEWLGRKLNLTWLNGKVSSVATDRADVNDATSVSTWTYTYTGSRLTSVCRPAAQAECTQYKYGTDGLFPAALLATTPHTYLKLNETTGTTAASSVTGNPDTATGTYNAVTLGRAGRPGALAPAANFNGASSWVYLGNKTAFRSANQTVSMWFRASPWDNGVLFGASTVTMPNAASSGWNPILYIGVDGKLRGQVYTGAINPITTSGVVTDNAWHHVALTVAGTTQTMYLDGAKVGTLTGTVSSLGSTVHYHIGAGQWDYWTAGSGTFGYFKGSIADFGFHTTALAEATVKTIREAGATASNWLYPTAAHDASPHTYLRLGESGGNAAVSEPTDDSDAASGVYHDVALGQPGPAGSVATAAGFNGTSSWVELPDKAAFTSSYQSVAMWFKAAVGTRGVLFSSSKAALPNLAGAGWNPILYIGDDGKLYAELWHGSVSPIKSTSTVNDNAWHHVVLTVAGGSQKLYIDGGEQASRTGSAPQSLGAGTNHYYLGAGQWNLWHGSGGTYAGYLNGSISDFSFYTKPLTAGQVAALRGTGTASSAPLTRIVAPSGRTDTEVYYDASGVVYELRDENSGTWKISPPEVSGSDTVYAAAVLGGGPADYWRLGDTGAPSIAKNELNGGTATFNQVTLGDPGPFRLSNNRTAAKFDGTSSYLRLPDNDVPQAGPESISLWFKADPGNYGVLFSYQDQLLTEPSPAGWVPALYVGTDGKLWGFLWAPGGSNIASGVRVDDGNWHHAVLSASTGSQSLYLDGARVGGTVAQRQAVAPARYAFVGAGKWAGWPSSTGTVGYFKGSIAEVAYYRSELTAGDVSVQFSANQKSFGSPARTVAVIDPAQSAQMDPKPTIYRYDAANGRRLIEQTDPLGAKTSYGYDGGGFMRSTTDPLGNMTVTGHDVRGNTVSQSTCQNRAQNLCTTEYFTYYPDSTSAVLNPDPRNDLVLTVRGAGSQSAADDTYKTTFTYDARGNRTEIIDPLGRRITTRFTDGSGGIPAGLISQTIAANGGESFVSHSAFGDVTSMTEPSGLRTDYLFDNLGRLTTRKTIGSDTQTSTYKYDKQGRVIEQTDPATVNALVSETHTLRSFTKYDSDGRVYELIDDDITGTDPDRKTTFSYGSQRQVETVTDPAGKVQRFEYDRNGRVAKHTATDGVVTGYGYDDAGRQTSTKILNYTGDPNSPMPPAELAIETRVYDLAGRLAAAVDAEGFRTEFTYTGNGLLVSQVRKDPPPGAEASFTVESNVYNAAGQLTRKTTNNGTTTTDYTPDRAGRLTDKTLDPTGLNRKTTYDYNLDDSVRTKTISDAATGSQTIDSIYDIAGRKIRESVSGSGGAPTGPAAWWKMDNFTGSTTLDSTLNRRNLSACCGNVQWPGDGSVNLQGGLLTAGGPVLDTTQSFTVSAWAKPPAGSGGMSLISQDMNFRSSFDLYYAGGTTWGFTKPYGDGNWGAAWVGGSTPYTQGDWVHVVGVYDAGAGAARLYLNGVLVDTQMAIAGESFPNQLVVGRSQYGGAAVNWFQGGIDNIQLYPRAVSAAEVSTLLSKGRDGGSLASDLTKSWTYNQRGQATSAMDPSGNITRFTYDAAGRMVQTESPAVTAEEFGVAPVSAVPISRSGFNTFGELVDAQDPKNRVVHYNRDLKGQVYETKLPTEGGLTPIYYTEYDDAGRVRKERNPLLKETNYVYDQMGRLAKITLPSSGVSSYTYDKLGNVLSVTDPMGGRAEATYDYLGRPETSTRLVRQPSPAAYVERYAYHPSGWLKTVTSPGNVVTERSYNAAGEVSWQKSPAGQYTDYRYDYAGRPTWTFPPIGSPEKLDYDPLGRPTTHTLYAPGAGRAQSGALIDTESMGYDRSGNITSVTDFRDKTTTFTYDAAGSRLSQTEPVSDLAADSITTTFGYDLSGAPTRLTDGRGSQFWTEYNRWGLPISQIDPATAAYPNLADRKYTSTYDVALRVSRLDMPGGVSQTYTYDDMDQVKKIVGAGAESATVDRVFDYDLAGRMKEFKSGTGGTPNTLTYDDRGLLLSANGPSGNSSFGYNGDGQLTSRTDAAGTTSYGYTNGLLSSIANSGASIQLALTYNALGQTDTIVHGGTGNVRRFGYDDRHRAITDELKTSGGTQIGKITYGWDDNGNEISKTTVGFGASTANAYTYDYANRLSSWTTGSTTTAYKYDKSGNRTQAGSKTFSYNERNQLLASAPAGTTYQYSARGSLKSSTTGTVTLNTQADAFDQVIRQYSSATVYSQYSYDALGRATATGFAYSGLENDLAKDAVATYSRDPSGNLVGVKQSTSALYAWTDLHGDVVGQYTATGTALAGSTVYDPLGRVLTTATMKGNLGYQSEWTDLPTGRVNMHARWYNTDTGQFDSRDTATNPASPSSAGANRYAYAGENPLTRTDPSGHHYVYGEGQRGIEAGSIEWWCSMWSCDPPEDPAVACKKDGPAWCFASGLISNAPIPDVTAIDEFLDQLTSWDAAWGVAKEFFEQMKAEADAWGGKLVEHFGWMGKLSAPLLKVAGWICVLSDACDTLVDCFGSGDGSCWYRAGEKVGQAIGSFLTGGGKHIAGRIQDMLRHIYDKKHRGSDEDGGNTKKPDPEVDPEQRPHVATDRNRPPEERGWDDNPTPDGEGGGGGGGTDGGDGGGKGDGDNNPDPEESFKPEACDLGDNYWHSFDPATPVLMADGSAKAIGDIEIGEKVVATDPVTGETSAQPVTSLHVNLEEDLTNVTVGEGEGDRSTRGPTTLETTDHHPFWDASTQAWVDAAELIPGRSKVVGTDGETLSVVAVESLDGAELMRDLTVANVHTYYVVAGDSLVLVHNCTNPPKVHGNSNDSPAVNYLYALVAPESRAVVKWGISDSPLTRYSKKELGNLQMVILEQGGRREMKSFETWLVSRFPGQANKESYSGSLWPSIKNGPDSSIENDWDFIHWFTNKHDLSIPDLQ</sequence>
<dbReference type="NCBIfam" id="TIGR01643">
    <property type="entry name" value="YD_repeat_2x"/>
    <property type="match status" value="9"/>
</dbReference>
<dbReference type="SMART" id="SM00560">
    <property type="entry name" value="LamGL"/>
    <property type="match status" value="1"/>
</dbReference>
<gene>
    <name evidence="7" type="ORF">Rhe02_15810</name>
</gene>
<dbReference type="InterPro" id="IPR001791">
    <property type="entry name" value="Laminin_G"/>
</dbReference>
<dbReference type="RefSeq" id="WP_203907427.1">
    <property type="nucleotide sequence ID" value="NZ_BONY01000008.1"/>
</dbReference>
<dbReference type="InterPro" id="IPR030934">
    <property type="entry name" value="Intein_C"/>
</dbReference>
<dbReference type="SMART" id="SM00282">
    <property type="entry name" value="LamG"/>
    <property type="match status" value="3"/>
</dbReference>
<dbReference type="InterPro" id="IPR031325">
    <property type="entry name" value="RHS_repeat"/>
</dbReference>
<feature type="region of interest" description="Disordered" evidence="4">
    <location>
        <begin position="2079"/>
        <end position="2104"/>
    </location>
</feature>
<dbReference type="PROSITE" id="PS50818">
    <property type="entry name" value="INTEIN_C_TER"/>
    <property type="match status" value="1"/>
</dbReference>
<dbReference type="Pfam" id="PF25023">
    <property type="entry name" value="TEN_YD-shell"/>
    <property type="match status" value="2"/>
</dbReference>
<dbReference type="Pfam" id="PF05593">
    <property type="entry name" value="RHS_repeat"/>
    <property type="match status" value="6"/>
</dbReference>
<dbReference type="InterPro" id="IPR006558">
    <property type="entry name" value="LamG-like"/>
</dbReference>
<evidence type="ECO:0000256" key="1">
    <source>
        <dbReference type="ARBA" id="ARBA00022729"/>
    </source>
</evidence>
<feature type="region of interest" description="Disordered" evidence="4">
    <location>
        <begin position="447"/>
        <end position="473"/>
    </location>
</feature>
<dbReference type="PANTHER" id="PTHR32305:SF15">
    <property type="entry name" value="PROTEIN RHSA-RELATED"/>
    <property type="match status" value="1"/>
</dbReference>
<evidence type="ECO:0000313" key="7">
    <source>
        <dbReference type="EMBL" id="GIH03514.1"/>
    </source>
</evidence>
<dbReference type="InterPro" id="IPR056823">
    <property type="entry name" value="TEN-like_YD-shell"/>
</dbReference>
<evidence type="ECO:0000259" key="6">
    <source>
        <dbReference type="SMART" id="SM00560"/>
    </source>
</evidence>
<proteinExistence type="predicted"/>
<feature type="region of interest" description="Disordered" evidence="4">
    <location>
        <begin position="3537"/>
        <end position="3557"/>
    </location>
</feature>
<evidence type="ECO:0000313" key="8">
    <source>
        <dbReference type="Proteomes" id="UP000612899"/>
    </source>
</evidence>
<protein>
    <recommendedName>
        <fullName evidence="9">Teneurin-1</fullName>
    </recommendedName>
</protein>
<dbReference type="NCBIfam" id="TIGR03696">
    <property type="entry name" value="Rhs_assc_core"/>
    <property type="match status" value="1"/>
</dbReference>
<keyword evidence="8" id="KW-1185">Reference proteome</keyword>
<evidence type="ECO:0000259" key="5">
    <source>
        <dbReference type="SMART" id="SM00282"/>
    </source>
</evidence>
<feature type="region of interest" description="Disordered" evidence="4">
    <location>
        <begin position="45"/>
        <end position="128"/>
    </location>
</feature>
<dbReference type="InterPro" id="IPR022385">
    <property type="entry name" value="Rhs_assc_core"/>
</dbReference>